<dbReference type="InterPro" id="IPR011650">
    <property type="entry name" value="Peptidase_M20_dimer"/>
</dbReference>
<evidence type="ECO:0000259" key="5">
    <source>
        <dbReference type="Pfam" id="PF07687"/>
    </source>
</evidence>
<dbReference type="InterPro" id="IPR002933">
    <property type="entry name" value="Peptidase_M20"/>
</dbReference>
<keyword evidence="4" id="KW-0479">Metal-binding</keyword>
<evidence type="ECO:0000256" key="3">
    <source>
        <dbReference type="ARBA" id="ARBA00022801"/>
    </source>
</evidence>
<protein>
    <recommendedName>
        <fullName evidence="5">Peptidase M20 dimerisation domain-containing protein</fullName>
    </recommendedName>
</protein>
<dbReference type="AlphaFoldDB" id="A0A507C2I8"/>
<evidence type="ECO:0000256" key="4">
    <source>
        <dbReference type="PIRSR" id="PIRSR005962-1"/>
    </source>
</evidence>
<feature type="binding site" evidence="4">
    <location>
        <position position="108"/>
    </location>
    <ligand>
        <name>Mn(2+)</name>
        <dbReference type="ChEBI" id="CHEBI:29035"/>
        <label>2</label>
    </ligand>
</feature>
<dbReference type="Gene3D" id="3.40.630.10">
    <property type="entry name" value="Zn peptidases"/>
    <property type="match status" value="1"/>
</dbReference>
<dbReference type="GeneID" id="42005107"/>
<evidence type="ECO:0000256" key="2">
    <source>
        <dbReference type="ARBA" id="ARBA00006247"/>
    </source>
</evidence>
<dbReference type="Pfam" id="PF01546">
    <property type="entry name" value="Peptidase_M20"/>
    <property type="match status" value="1"/>
</dbReference>
<proteinExistence type="inferred from homology"/>
<dbReference type="SUPFAM" id="SSF55031">
    <property type="entry name" value="Bacterial exopeptidase dimerisation domain"/>
    <property type="match status" value="1"/>
</dbReference>
<comment type="cofactor">
    <cofactor evidence="4">
        <name>Mn(2+)</name>
        <dbReference type="ChEBI" id="CHEBI:29035"/>
    </cofactor>
    <text evidence="4">The Mn(2+) ion enhances activity.</text>
</comment>
<dbReference type="PANTHER" id="PTHR11014:SF63">
    <property type="entry name" value="METALLOPEPTIDASE, PUTATIVE (AFU_ORTHOLOGUE AFUA_6G09600)-RELATED"/>
    <property type="match status" value="1"/>
</dbReference>
<feature type="domain" description="Peptidase M20 dimerisation" evidence="5">
    <location>
        <begin position="198"/>
        <end position="284"/>
    </location>
</feature>
<comment type="similarity">
    <text evidence="2">Belongs to the peptidase M20A family.</text>
</comment>
<comment type="similarity">
    <text evidence="1">Belongs to the peptidase M20 family.</text>
</comment>
<dbReference type="RefSeq" id="XP_031024301.1">
    <property type="nucleotide sequence ID" value="XM_031169810.1"/>
</dbReference>
<comment type="caution">
    <text evidence="6">The sequence shown here is derived from an EMBL/GenBank/DDBJ whole genome shotgun (WGS) entry which is preliminary data.</text>
</comment>
<keyword evidence="4" id="KW-0464">Manganese</keyword>
<feature type="binding site" evidence="4">
    <location>
        <position position="106"/>
    </location>
    <ligand>
        <name>Mn(2+)</name>
        <dbReference type="ChEBI" id="CHEBI:29035"/>
        <label>2</label>
    </ligand>
</feature>
<accession>A0A507C2I8</accession>
<evidence type="ECO:0000256" key="1">
    <source>
        <dbReference type="ARBA" id="ARBA00006153"/>
    </source>
</evidence>
<reference evidence="6 7" key="1">
    <citation type="journal article" date="2019" name="Sci. Rep.">
        <title>Comparative genomics of chytrid fungi reveal insights into the obligate biotrophic and pathogenic lifestyle of Synchytrium endobioticum.</title>
        <authorList>
            <person name="van de Vossenberg B.T.L.H."/>
            <person name="Warris S."/>
            <person name="Nguyen H.D.T."/>
            <person name="van Gent-Pelzer M.P.E."/>
            <person name="Joly D.L."/>
            <person name="van de Geest H.C."/>
            <person name="Bonants P.J.M."/>
            <person name="Smith D.S."/>
            <person name="Levesque C.A."/>
            <person name="van der Lee T.A.J."/>
        </authorList>
    </citation>
    <scope>NUCLEOTIDE SEQUENCE [LARGE SCALE GENOMIC DNA]</scope>
    <source>
        <strain evidence="6 7">JEL517</strain>
    </source>
</reference>
<keyword evidence="3" id="KW-0378">Hydrolase</keyword>
<dbReference type="STRING" id="1806994.A0A507C2I8"/>
<name>A0A507C2I8_9FUNG</name>
<keyword evidence="7" id="KW-1185">Reference proteome</keyword>
<evidence type="ECO:0000313" key="6">
    <source>
        <dbReference type="EMBL" id="TPX33259.1"/>
    </source>
</evidence>
<feature type="binding site" evidence="4">
    <location>
        <position position="170"/>
    </location>
    <ligand>
        <name>Mn(2+)</name>
        <dbReference type="ChEBI" id="CHEBI:29035"/>
        <label>2</label>
    </ligand>
</feature>
<dbReference type="Proteomes" id="UP000319731">
    <property type="component" value="Unassembled WGS sequence"/>
</dbReference>
<dbReference type="Pfam" id="PF07687">
    <property type="entry name" value="M20_dimer"/>
    <property type="match status" value="1"/>
</dbReference>
<dbReference type="InterPro" id="IPR017439">
    <property type="entry name" value="Amidohydrolase"/>
</dbReference>
<dbReference type="OrthoDB" id="6119954at2759"/>
<evidence type="ECO:0000313" key="7">
    <source>
        <dbReference type="Proteomes" id="UP000319731"/>
    </source>
</evidence>
<feature type="binding site" evidence="4">
    <location>
        <position position="364"/>
    </location>
    <ligand>
        <name>Mn(2+)</name>
        <dbReference type="ChEBI" id="CHEBI:29035"/>
        <label>2</label>
    </ligand>
</feature>
<dbReference type="GO" id="GO:0016787">
    <property type="term" value="F:hydrolase activity"/>
    <property type="evidence" value="ECO:0007669"/>
    <property type="project" value="UniProtKB-KW"/>
</dbReference>
<dbReference type="SUPFAM" id="SSF53187">
    <property type="entry name" value="Zn-dependent exopeptidases"/>
    <property type="match status" value="1"/>
</dbReference>
<dbReference type="EMBL" id="QEAO01000022">
    <property type="protein sequence ID" value="TPX33259.1"/>
    <property type="molecule type" value="Genomic_DNA"/>
</dbReference>
<dbReference type="InterPro" id="IPR036264">
    <property type="entry name" value="Bact_exopeptidase_dim_dom"/>
</dbReference>
<dbReference type="GO" id="GO:0046872">
    <property type="term" value="F:metal ion binding"/>
    <property type="evidence" value="ECO:0007669"/>
    <property type="project" value="UniProtKB-KW"/>
</dbReference>
<sequence>MYTLRQEAQEIESSLISIRRKLHANAEIAFNEVQTAKFIAETLKSLPGFQVYENIGKTGVVGILRGKNDRPCIALRADMDALPLTEAITDINAAFVSHNAGAMHACGHDGHVSMLLNFAKIIAPRAHELYGSLKFVFQPAEENGAGAEAMLKDNVLTIGDLDIDAFYGIHLWSGLKVGECISMPGPIMAGGDFFYLTVNGHGSAPHQTVDSIVVASHLVTALQTVVSRNIDPLKGAVLSIGKISAGTVANAIAASATLDGTMRFFDPAIGKILKTRLHEVCEGVAKTFKATIEIKYVDLFPPTINHPGPANLVYQSLSKIVGPSNIKDDRVMGSEDFSRFLHERPGSFFFVGCALPDGLDRPHHSPIFAVDERSLMVGTSVWLQLVEDLMVSGQGRNVTGQKKPNL</sequence>
<organism evidence="6 7">
    <name type="scientific">Synchytrium microbalum</name>
    <dbReference type="NCBI Taxonomy" id="1806994"/>
    <lineage>
        <taxon>Eukaryota</taxon>
        <taxon>Fungi</taxon>
        <taxon>Fungi incertae sedis</taxon>
        <taxon>Chytridiomycota</taxon>
        <taxon>Chytridiomycota incertae sedis</taxon>
        <taxon>Chytridiomycetes</taxon>
        <taxon>Synchytriales</taxon>
        <taxon>Synchytriaceae</taxon>
        <taxon>Synchytrium</taxon>
    </lineage>
</organism>
<feature type="binding site" evidence="4">
    <location>
        <position position="142"/>
    </location>
    <ligand>
        <name>Mn(2+)</name>
        <dbReference type="ChEBI" id="CHEBI:29035"/>
        <label>2</label>
    </ligand>
</feature>
<dbReference type="NCBIfam" id="TIGR01891">
    <property type="entry name" value="amidohydrolases"/>
    <property type="match status" value="1"/>
</dbReference>
<dbReference type="CDD" id="cd03886">
    <property type="entry name" value="M20_Acy1"/>
    <property type="match status" value="1"/>
</dbReference>
<dbReference type="PANTHER" id="PTHR11014">
    <property type="entry name" value="PEPTIDASE M20 FAMILY MEMBER"/>
    <property type="match status" value="1"/>
</dbReference>
<gene>
    <name evidence="6" type="ORF">SmJEL517_g03882</name>
</gene>
<dbReference type="PIRSF" id="PIRSF005962">
    <property type="entry name" value="Pept_M20D_amidohydro"/>
    <property type="match status" value="1"/>
</dbReference>
<dbReference type="Gene3D" id="3.30.70.360">
    <property type="match status" value="1"/>
</dbReference>
<dbReference type="FunFam" id="3.30.70.360:FF:000001">
    <property type="entry name" value="N-acetyldiaminopimelate deacetylase"/>
    <property type="match status" value="1"/>
</dbReference>